<dbReference type="KEGG" id="nue:C5F50_03905"/>
<protein>
    <recommendedName>
        <fullName evidence="2">Transcription initiation factor IIB</fullName>
    </recommendedName>
</protein>
<dbReference type="InterPro" id="IPR036915">
    <property type="entry name" value="Cyclin-like_sf"/>
</dbReference>
<feature type="domain" description="Cyclin-like" evidence="6">
    <location>
        <begin position="212"/>
        <end position="293"/>
    </location>
</feature>
<keyword evidence="7" id="KW-0396">Initiation factor</keyword>
<keyword evidence="5" id="KW-0804">Transcription</keyword>
<sequence length="298" mass="33756">MIMPFMQDENTCIHLTIISDDTTGEQVCENCGQVLINNVVDYSTDGFNENFNNARTGPKISITMYDGGLSTVIGKHNFDSSGKAVSHEMRRNINRMRMWDSRTKSNSTAHRNLMIALLEINKIKEKMSLSDAIIERSAYFYRKASEKKMIRGRSIKGIVGACIYAACRELGTTRTIIEISKCMHEKRNIIAKSYRLLFQQLSLEISIPDPTSSIIKFSNNLELSEKIKRDAIFIYDTLKEKQVIAGKKPGAVAATVVYMACIKNNQGISQQQISKISGITQVTIRNRFKEFKQYVQLI</sequence>
<organism evidence="7 8">
    <name type="scientific">Nitrosopumilus ureiphilus</name>
    <dbReference type="NCBI Taxonomy" id="1470067"/>
    <lineage>
        <taxon>Archaea</taxon>
        <taxon>Nitrososphaerota</taxon>
        <taxon>Nitrososphaeria</taxon>
        <taxon>Nitrosopumilales</taxon>
        <taxon>Nitrosopumilaceae</taxon>
        <taxon>Nitrosopumilus</taxon>
    </lineage>
</organism>
<evidence type="ECO:0000313" key="7">
    <source>
        <dbReference type="EMBL" id="QLH06313.1"/>
    </source>
</evidence>
<keyword evidence="4" id="KW-0805">Transcription regulation</keyword>
<evidence type="ECO:0000313" key="8">
    <source>
        <dbReference type="Proteomes" id="UP000509478"/>
    </source>
</evidence>
<dbReference type="OrthoDB" id="7429at2157"/>
<dbReference type="AlphaFoldDB" id="A0A7D5M4C6"/>
<evidence type="ECO:0000256" key="3">
    <source>
        <dbReference type="ARBA" id="ARBA00022737"/>
    </source>
</evidence>
<comment type="similarity">
    <text evidence="1">Belongs to the TFIIB family.</text>
</comment>
<dbReference type="PROSITE" id="PS00782">
    <property type="entry name" value="TFIIB"/>
    <property type="match status" value="2"/>
</dbReference>
<keyword evidence="3" id="KW-0677">Repeat</keyword>
<proteinExistence type="inferred from homology"/>
<evidence type="ECO:0000256" key="1">
    <source>
        <dbReference type="ARBA" id="ARBA00010857"/>
    </source>
</evidence>
<keyword evidence="8" id="KW-1185">Reference proteome</keyword>
<evidence type="ECO:0000256" key="2">
    <source>
        <dbReference type="ARBA" id="ARBA00013932"/>
    </source>
</evidence>
<dbReference type="PRINTS" id="PR00685">
    <property type="entry name" value="TIFACTORIIB"/>
</dbReference>
<dbReference type="PANTHER" id="PTHR11618">
    <property type="entry name" value="TRANSCRIPTION INITIATION FACTOR IIB-RELATED"/>
    <property type="match status" value="1"/>
</dbReference>
<dbReference type="RefSeq" id="WP_179372384.1">
    <property type="nucleotide sequence ID" value="NZ_CP026995.1"/>
</dbReference>
<dbReference type="InterPro" id="IPR013763">
    <property type="entry name" value="Cyclin-like_dom"/>
</dbReference>
<dbReference type="GO" id="GO:0070897">
    <property type="term" value="P:transcription preinitiation complex assembly"/>
    <property type="evidence" value="ECO:0007669"/>
    <property type="project" value="InterPro"/>
</dbReference>
<dbReference type="Gene3D" id="1.10.472.10">
    <property type="entry name" value="Cyclin-like"/>
    <property type="match status" value="1"/>
</dbReference>
<dbReference type="Pfam" id="PF00382">
    <property type="entry name" value="TFIIB"/>
    <property type="match status" value="2"/>
</dbReference>
<dbReference type="InterPro" id="IPR023486">
    <property type="entry name" value="TFIIB_CS"/>
</dbReference>
<dbReference type="GO" id="GO:0097550">
    <property type="term" value="C:transcription preinitiation complex"/>
    <property type="evidence" value="ECO:0007669"/>
    <property type="project" value="TreeGrafter"/>
</dbReference>
<dbReference type="Proteomes" id="UP000509478">
    <property type="component" value="Chromosome"/>
</dbReference>
<accession>A0A7D5M4C6</accession>
<dbReference type="InterPro" id="IPR000812">
    <property type="entry name" value="TFIIB"/>
</dbReference>
<dbReference type="PANTHER" id="PTHR11618:SF13">
    <property type="entry name" value="TRANSCRIPTION INITIATION FACTOR IIB"/>
    <property type="match status" value="1"/>
</dbReference>
<evidence type="ECO:0000256" key="4">
    <source>
        <dbReference type="ARBA" id="ARBA00023015"/>
    </source>
</evidence>
<dbReference type="EMBL" id="CP026995">
    <property type="protein sequence ID" value="QLH06313.1"/>
    <property type="molecule type" value="Genomic_DNA"/>
</dbReference>
<gene>
    <name evidence="7" type="primary">tfb</name>
    <name evidence="7" type="ORF">C5F50_03905</name>
</gene>
<feature type="domain" description="Cyclin-like" evidence="6">
    <location>
        <begin position="118"/>
        <end position="199"/>
    </location>
</feature>
<dbReference type="SMART" id="SM00385">
    <property type="entry name" value="CYCLIN"/>
    <property type="match status" value="2"/>
</dbReference>
<name>A0A7D5M4C6_9ARCH</name>
<dbReference type="InterPro" id="IPR013150">
    <property type="entry name" value="TFIIB_cyclin"/>
</dbReference>
<dbReference type="SUPFAM" id="SSF47954">
    <property type="entry name" value="Cyclin-like"/>
    <property type="match status" value="2"/>
</dbReference>
<evidence type="ECO:0000256" key="5">
    <source>
        <dbReference type="ARBA" id="ARBA00023163"/>
    </source>
</evidence>
<dbReference type="GeneID" id="56067182"/>
<dbReference type="Gene3D" id="1.10.472.170">
    <property type="match status" value="1"/>
</dbReference>
<keyword evidence="7" id="KW-0648">Protein biosynthesis</keyword>
<reference evidence="7 8" key="1">
    <citation type="submission" date="2018-02" db="EMBL/GenBank/DDBJ databases">
        <title>Complete genome of Nitrosopumilus ureaphilus PS0.</title>
        <authorList>
            <person name="Qin W."/>
            <person name="Zheng Y."/>
            <person name="Stahl D.A."/>
        </authorList>
    </citation>
    <scope>NUCLEOTIDE SEQUENCE [LARGE SCALE GENOMIC DNA]</scope>
    <source>
        <strain evidence="7 8">PS0</strain>
    </source>
</reference>
<dbReference type="GO" id="GO:0003743">
    <property type="term" value="F:translation initiation factor activity"/>
    <property type="evidence" value="ECO:0007669"/>
    <property type="project" value="UniProtKB-KW"/>
</dbReference>
<dbReference type="GO" id="GO:0017025">
    <property type="term" value="F:TBP-class protein binding"/>
    <property type="evidence" value="ECO:0007669"/>
    <property type="project" value="InterPro"/>
</dbReference>
<evidence type="ECO:0000259" key="6">
    <source>
        <dbReference type="SMART" id="SM00385"/>
    </source>
</evidence>